<organism evidence="2 3">
    <name type="scientific">Parascaris univalens</name>
    <name type="common">Nematode worm</name>
    <dbReference type="NCBI Taxonomy" id="6257"/>
    <lineage>
        <taxon>Eukaryota</taxon>
        <taxon>Metazoa</taxon>
        <taxon>Ecdysozoa</taxon>
        <taxon>Nematoda</taxon>
        <taxon>Chromadorea</taxon>
        <taxon>Rhabditida</taxon>
        <taxon>Spirurina</taxon>
        <taxon>Ascaridomorpha</taxon>
        <taxon>Ascaridoidea</taxon>
        <taxon>Ascarididae</taxon>
        <taxon>Parascaris</taxon>
    </lineage>
</organism>
<sequence length="78" mass="9514">FRRWPKRCDANSEDNRVVFNFDHELRWRTVKVNSNYVRNRFRANDAIHRFAFQKNFIAHLMHAILPSTNILLLAFLRQ</sequence>
<keyword evidence="1" id="KW-0812">Transmembrane</keyword>
<dbReference type="WBParaSite" id="PgR056X_g053_t03">
    <property type="protein sequence ID" value="PgR056X_g053_t03"/>
    <property type="gene ID" value="PgR056X_g053"/>
</dbReference>
<proteinExistence type="predicted"/>
<feature type="transmembrane region" description="Helical" evidence="1">
    <location>
        <begin position="56"/>
        <end position="76"/>
    </location>
</feature>
<evidence type="ECO:0000313" key="3">
    <source>
        <dbReference type="WBParaSite" id="PgR056X_g053_t03"/>
    </source>
</evidence>
<dbReference type="Proteomes" id="UP000887569">
    <property type="component" value="Unplaced"/>
</dbReference>
<reference evidence="3" key="1">
    <citation type="submission" date="2022-11" db="UniProtKB">
        <authorList>
            <consortium name="WormBaseParasite"/>
        </authorList>
    </citation>
    <scope>IDENTIFICATION</scope>
</reference>
<protein>
    <submittedName>
        <fullName evidence="3">BolA-like protein 3</fullName>
    </submittedName>
</protein>
<accession>A0A915BSA7</accession>
<name>A0A915BSA7_PARUN</name>
<keyword evidence="1" id="KW-0472">Membrane</keyword>
<keyword evidence="2" id="KW-1185">Reference proteome</keyword>
<dbReference type="AlphaFoldDB" id="A0A915BSA7"/>
<evidence type="ECO:0000256" key="1">
    <source>
        <dbReference type="SAM" id="Phobius"/>
    </source>
</evidence>
<evidence type="ECO:0000313" key="2">
    <source>
        <dbReference type="Proteomes" id="UP000887569"/>
    </source>
</evidence>
<keyword evidence="1" id="KW-1133">Transmembrane helix</keyword>